<reference evidence="2" key="1">
    <citation type="submission" date="2020-10" db="EMBL/GenBank/DDBJ databases">
        <title>Connecting structure to function with the recovery of over 1000 high-quality activated sludge metagenome-assembled genomes encoding full-length rRNA genes using long-read sequencing.</title>
        <authorList>
            <person name="Singleton C.M."/>
            <person name="Petriglieri F."/>
            <person name="Kristensen J.M."/>
            <person name="Kirkegaard R.H."/>
            <person name="Michaelsen T.Y."/>
            <person name="Andersen M.H."/>
            <person name="Karst S.M."/>
            <person name="Dueholm M.S."/>
            <person name="Nielsen P.H."/>
            <person name="Albertsen M."/>
        </authorList>
    </citation>
    <scope>NUCLEOTIDE SEQUENCE</scope>
    <source>
        <strain evidence="2">Skiv_18-Q3-R9-52_MAXAC.067</strain>
    </source>
</reference>
<dbReference type="Pfam" id="PF01381">
    <property type="entry name" value="HTH_3"/>
    <property type="match status" value="1"/>
</dbReference>
<sequence length="276" mass="30487">MASGARSQARVEGAGGFPHLLRTWRQRRRLSQLDLSLSSGVSQRHVSFLESGRAQPSRGMILQLSEALAVPLRERNDWLTAAGFAPVFKARPLEDPQMSQVLGAVRMMLANHEPFPAIALDRAWNIRLANASFDRLSAMLGADLWVRVGGPQRNLMRLFFHPEGIRPFVANWAAIAPLLWHRARREAEALGGEEMRRVLEDLAPHQDAPTLRTPEEVALVPVLPVVLEKDGLHISLFTVIATFGTAQDVTADELRIESLFPADEATAALFRTAAEG</sequence>
<feature type="domain" description="HTH cro/C1-type" evidence="1">
    <location>
        <begin position="21"/>
        <end position="75"/>
    </location>
</feature>
<dbReference type="SMART" id="SM00530">
    <property type="entry name" value="HTH_XRE"/>
    <property type="match status" value="1"/>
</dbReference>
<dbReference type="Pfam" id="PF17765">
    <property type="entry name" value="MLTR_LBD"/>
    <property type="match status" value="1"/>
</dbReference>
<dbReference type="PANTHER" id="PTHR35010">
    <property type="entry name" value="BLL4672 PROTEIN-RELATED"/>
    <property type="match status" value="1"/>
</dbReference>
<dbReference type="Proteomes" id="UP000886657">
    <property type="component" value="Unassembled WGS sequence"/>
</dbReference>
<dbReference type="InterPro" id="IPR001387">
    <property type="entry name" value="Cro/C1-type_HTH"/>
</dbReference>
<dbReference type="InterPro" id="IPR010982">
    <property type="entry name" value="Lambda_DNA-bd_dom_sf"/>
</dbReference>
<protein>
    <submittedName>
        <fullName evidence="2">Helix-turn-helix domain-containing protein</fullName>
    </submittedName>
</protein>
<dbReference type="AlphaFoldDB" id="A0A9D7SKA8"/>
<dbReference type="Gene3D" id="3.30.450.180">
    <property type="match status" value="1"/>
</dbReference>
<dbReference type="GO" id="GO:0003677">
    <property type="term" value="F:DNA binding"/>
    <property type="evidence" value="ECO:0007669"/>
    <property type="project" value="InterPro"/>
</dbReference>
<dbReference type="InterPro" id="IPR041413">
    <property type="entry name" value="MLTR_LBD"/>
</dbReference>
<dbReference type="PANTHER" id="PTHR35010:SF4">
    <property type="entry name" value="BLL5781 PROTEIN"/>
    <property type="match status" value="1"/>
</dbReference>
<dbReference type="CDD" id="cd00093">
    <property type="entry name" value="HTH_XRE"/>
    <property type="match status" value="1"/>
</dbReference>
<dbReference type="Gene3D" id="1.10.260.40">
    <property type="entry name" value="lambda repressor-like DNA-binding domains"/>
    <property type="match status" value="1"/>
</dbReference>
<dbReference type="PROSITE" id="PS50943">
    <property type="entry name" value="HTH_CROC1"/>
    <property type="match status" value="1"/>
</dbReference>
<proteinExistence type="predicted"/>
<evidence type="ECO:0000313" key="3">
    <source>
        <dbReference type="Proteomes" id="UP000886657"/>
    </source>
</evidence>
<dbReference type="SUPFAM" id="SSF47413">
    <property type="entry name" value="lambda repressor-like DNA-binding domains"/>
    <property type="match status" value="1"/>
</dbReference>
<dbReference type="EMBL" id="JADKIO010000012">
    <property type="protein sequence ID" value="MBK9797848.1"/>
    <property type="molecule type" value="Genomic_DNA"/>
</dbReference>
<name>A0A9D7SKA8_9BACT</name>
<gene>
    <name evidence="2" type="ORF">IPP58_15480</name>
</gene>
<evidence type="ECO:0000313" key="2">
    <source>
        <dbReference type="EMBL" id="MBK9797848.1"/>
    </source>
</evidence>
<evidence type="ECO:0000259" key="1">
    <source>
        <dbReference type="PROSITE" id="PS50943"/>
    </source>
</evidence>
<accession>A0A9D7SKA8</accession>
<comment type="caution">
    <text evidence="2">The sequence shown here is derived from an EMBL/GenBank/DDBJ whole genome shotgun (WGS) entry which is preliminary data.</text>
</comment>
<organism evidence="2 3">
    <name type="scientific">Candidatus Geothrix skivensis</name>
    <dbReference type="NCBI Taxonomy" id="2954439"/>
    <lineage>
        <taxon>Bacteria</taxon>
        <taxon>Pseudomonadati</taxon>
        <taxon>Acidobacteriota</taxon>
        <taxon>Holophagae</taxon>
        <taxon>Holophagales</taxon>
        <taxon>Holophagaceae</taxon>
        <taxon>Geothrix</taxon>
    </lineage>
</organism>